<name>A0ABR9ZT23_9FIRM</name>
<dbReference type="RefSeq" id="WP_194701865.1">
    <property type="nucleotide sequence ID" value="NZ_JADKNH010000006.1"/>
</dbReference>
<evidence type="ECO:0000313" key="2">
    <source>
        <dbReference type="Proteomes" id="UP000614200"/>
    </source>
</evidence>
<sequence>MSVTIYYSKLNLSSHILDVYENPEELEKYLGLISKHLKQGMKYIESNDYIGTDGEIHNSQTVFTLDEFEYLGKKYNGAYFGRIFKEAPIFIKEKREDNTLVSKPVDNIESITFYFDLKNERVAFNTAYRFGYQEFNRAFEGIINNALRDKAVIFTLSLMKNKINLEDLTNELKKIGKISEIKVDIKAPNPDTLLLEKINQNAGKMLEGYKKANITSKSLLLRSNAPKGINVDSQVIKDELDEINNIHEDIDAEKAFQNGYVNVTAIGSRAVYNTKENHPMKNIIDDEQMIKTDFIETLYELMSLI</sequence>
<dbReference type="EMBL" id="JADKNH010000006">
    <property type="protein sequence ID" value="MBF4693622.1"/>
    <property type="molecule type" value="Genomic_DNA"/>
</dbReference>
<accession>A0ABR9ZT23</accession>
<dbReference type="InterPro" id="IPR031832">
    <property type="entry name" value="DUF4747"/>
</dbReference>
<evidence type="ECO:0000313" key="1">
    <source>
        <dbReference type="EMBL" id="MBF4693622.1"/>
    </source>
</evidence>
<keyword evidence="2" id="KW-1185">Reference proteome</keyword>
<protein>
    <submittedName>
        <fullName evidence="1">Uncharacterized protein</fullName>
    </submittedName>
</protein>
<dbReference type="Proteomes" id="UP000614200">
    <property type="component" value="Unassembled WGS sequence"/>
</dbReference>
<comment type="caution">
    <text evidence="1">The sequence shown here is derived from an EMBL/GenBank/DDBJ whole genome shotgun (WGS) entry which is preliminary data.</text>
</comment>
<dbReference type="Pfam" id="PF15931">
    <property type="entry name" value="DUF4747"/>
    <property type="match status" value="1"/>
</dbReference>
<organism evidence="1 2">
    <name type="scientific">Fusibacter ferrireducens</name>
    <dbReference type="NCBI Taxonomy" id="2785058"/>
    <lineage>
        <taxon>Bacteria</taxon>
        <taxon>Bacillati</taxon>
        <taxon>Bacillota</taxon>
        <taxon>Clostridia</taxon>
        <taxon>Eubacteriales</taxon>
        <taxon>Eubacteriales Family XII. Incertae Sedis</taxon>
        <taxon>Fusibacter</taxon>
    </lineage>
</organism>
<reference evidence="1 2" key="1">
    <citation type="submission" date="2020-11" db="EMBL/GenBank/DDBJ databases">
        <title>Fusibacter basophilias sp. nov.</title>
        <authorList>
            <person name="Qiu D."/>
        </authorList>
    </citation>
    <scope>NUCLEOTIDE SEQUENCE [LARGE SCALE GENOMIC DNA]</scope>
    <source>
        <strain evidence="1 2">Q10-2</strain>
    </source>
</reference>
<proteinExistence type="predicted"/>
<gene>
    <name evidence="1" type="ORF">ISU02_10840</name>
</gene>